<keyword evidence="7" id="KW-0735">Signal-anchor</keyword>
<protein>
    <recommendedName>
        <fullName evidence="12">Fucosyltransferase</fullName>
        <ecNumber evidence="12">2.4.1.-</ecNumber>
    </recommendedName>
</protein>
<sequence length="386" mass="44984">MEVSKLSLRFASRVIVVLAYILIFFLVLYLWISTPSAKEIKHSFNETKIVKETWKNKKKVVIYAATKFFNMDITTERFLSKCHSTKGYCRISEDPKDLDVADAILFHNADFSPEKVPMPRLRNRPHVIWSLESPAHDSFRPLKDVINWTMTYRLDADIWYPYGHFVRRKSPQQVDYEAIWAAKDQTKIATWLASNCFSQNRRFDLIKKLIDKGLPLDNWGRCGKTPPICEGVSNQGSPCVVDLIRPYKFYMSVENSNCLNYVTEKFYETLRSRMAVPIVLSRKFYRQLGAPDDAFIAIDDFKSLDELIFHVKKVAADKELYLKYHKWRETHEVKPEHDDTTGFCELCRRLQNSDLGSKSYADLAWWHGYNTCDQSIADRFLGPPTG</sequence>
<dbReference type="SUPFAM" id="SSF53756">
    <property type="entry name" value="UDP-Glycosyltransferase/glycogen phosphorylase"/>
    <property type="match status" value="1"/>
</dbReference>
<dbReference type="GO" id="GO:0032580">
    <property type="term" value="C:Golgi cisterna membrane"/>
    <property type="evidence" value="ECO:0007669"/>
    <property type="project" value="UniProtKB-SubCell"/>
</dbReference>
<dbReference type="PANTHER" id="PTHR48438:SF1">
    <property type="entry name" value="ALPHA-(1,3)-FUCOSYLTRANSFERASE C-RELATED"/>
    <property type="match status" value="1"/>
</dbReference>
<dbReference type="FunFam" id="3.40.50.11660:FF:000002">
    <property type="entry name" value="Alpha-(1,3)-fucosyltransferase"/>
    <property type="match status" value="1"/>
</dbReference>
<feature type="domain" description="Fucosyltransferase C-terminal" evidence="13">
    <location>
        <begin position="183"/>
        <end position="366"/>
    </location>
</feature>
<evidence type="ECO:0000256" key="7">
    <source>
        <dbReference type="ARBA" id="ARBA00022968"/>
    </source>
</evidence>
<evidence type="ECO:0000256" key="10">
    <source>
        <dbReference type="ARBA" id="ARBA00023136"/>
    </source>
</evidence>
<evidence type="ECO:0000256" key="5">
    <source>
        <dbReference type="ARBA" id="ARBA00022679"/>
    </source>
</evidence>
<dbReference type="AlphaFoldDB" id="A0A8S1HUZ3"/>
<dbReference type="EC" id="2.4.1.-" evidence="12"/>
<keyword evidence="11" id="KW-0325">Glycoprotein</keyword>
<evidence type="ECO:0000313" key="15">
    <source>
        <dbReference type="EMBL" id="CAD6199089.1"/>
    </source>
</evidence>
<dbReference type="GO" id="GO:0008417">
    <property type="term" value="F:fucosyltransferase activity"/>
    <property type="evidence" value="ECO:0007669"/>
    <property type="project" value="InterPro"/>
</dbReference>
<dbReference type="Pfam" id="PF00852">
    <property type="entry name" value="Glyco_transf_10"/>
    <property type="match status" value="1"/>
</dbReference>
<dbReference type="InterPro" id="IPR001503">
    <property type="entry name" value="Glyco_trans_10"/>
</dbReference>
<reference evidence="15" key="1">
    <citation type="submission" date="2020-10" db="EMBL/GenBank/DDBJ databases">
        <authorList>
            <person name="Kikuchi T."/>
        </authorList>
    </citation>
    <scope>NUCLEOTIDE SEQUENCE</scope>
    <source>
        <strain evidence="15">NKZ352</strain>
    </source>
</reference>
<evidence type="ECO:0000256" key="8">
    <source>
        <dbReference type="ARBA" id="ARBA00022989"/>
    </source>
</evidence>
<evidence type="ECO:0000313" key="16">
    <source>
        <dbReference type="Proteomes" id="UP000835052"/>
    </source>
</evidence>
<keyword evidence="16" id="KW-1185">Reference proteome</keyword>
<dbReference type="InterPro" id="IPR038577">
    <property type="entry name" value="GT10-like_C_sf"/>
</dbReference>
<feature type="transmembrane region" description="Helical" evidence="12">
    <location>
        <begin position="12"/>
        <end position="32"/>
    </location>
</feature>
<evidence type="ECO:0000256" key="3">
    <source>
        <dbReference type="ARBA" id="ARBA00008919"/>
    </source>
</evidence>
<evidence type="ECO:0000256" key="1">
    <source>
        <dbReference type="ARBA" id="ARBA00004447"/>
    </source>
</evidence>
<dbReference type="Proteomes" id="UP000835052">
    <property type="component" value="Unassembled WGS sequence"/>
</dbReference>
<keyword evidence="5 12" id="KW-0808">Transferase</keyword>
<comment type="similarity">
    <text evidence="3 12">Belongs to the glycosyltransferase 10 family.</text>
</comment>
<name>A0A8S1HUZ3_9PELO</name>
<dbReference type="InterPro" id="IPR055270">
    <property type="entry name" value="Glyco_tran_10_C"/>
</dbReference>
<dbReference type="Gene3D" id="3.40.50.11660">
    <property type="entry name" value="Glycosyl transferase family 10, C-terminal domain"/>
    <property type="match status" value="1"/>
</dbReference>
<evidence type="ECO:0000256" key="4">
    <source>
        <dbReference type="ARBA" id="ARBA00022676"/>
    </source>
</evidence>
<comment type="pathway">
    <text evidence="2">Protein modification; protein glycosylation.</text>
</comment>
<dbReference type="InterPro" id="IPR031481">
    <property type="entry name" value="Glyco_tran_10_N"/>
</dbReference>
<keyword evidence="9 12" id="KW-0333">Golgi apparatus</keyword>
<evidence type="ECO:0000256" key="12">
    <source>
        <dbReference type="RuleBase" id="RU003832"/>
    </source>
</evidence>
<keyword evidence="6 12" id="KW-0812">Transmembrane</keyword>
<keyword evidence="10 12" id="KW-0472">Membrane</keyword>
<proteinExistence type="inferred from homology"/>
<dbReference type="EMBL" id="CAJGYM010000153">
    <property type="protein sequence ID" value="CAD6199089.1"/>
    <property type="molecule type" value="Genomic_DNA"/>
</dbReference>
<feature type="domain" description="Fucosyltransferase N-terminal" evidence="14">
    <location>
        <begin position="58"/>
        <end position="163"/>
    </location>
</feature>
<evidence type="ECO:0000259" key="14">
    <source>
        <dbReference type="Pfam" id="PF17039"/>
    </source>
</evidence>
<comment type="caution">
    <text evidence="15">The sequence shown here is derived from an EMBL/GenBank/DDBJ whole genome shotgun (WGS) entry which is preliminary data.</text>
</comment>
<evidence type="ECO:0000256" key="2">
    <source>
        <dbReference type="ARBA" id="ARBA00004922"/>
    </source>
</evidence>
<evidence type="ECO:0000256" key="6">
    <source>
        <dbReference type="ARBA" id="ARBA00022692"/>
    </source>
</evidence>
<evidence type="ECO:0000259" key="13">
    <source>
        <dbReference type="Pfam" id="PF00852"/>
    </source>
</evidence>
<accession>A0A8S1HUZ3</accession>
<evidence type="ECO:0000256" key="9">
    <source>
        <dbReference type="ARBA" id="ARBA00023034"/>
    </source>
</evidence>
<keyword evidence="4 12" id="KW-0328">Glycosyltransferase</keyword>
<dbReference type="PANTHER" id="PTHR48438">
    <property type="entry name" value="ALPHA-(1,3)-FUCOSYLTRANSFERASE C-RELATED"/>
    <property type="match status" value="1"/>
</dbReference>
<dbReference type="OrthoDB" id="5912041at2759"/>
<dbReference type="Pfam" id="PF17039">
    <property type="entry name" value="Glyco_tran_10_N"/>
    <property type="match status" value="1"/>
</dbReference>
<keyword evidence="8 12" id="KW-1133">Transmembrane helix</keyword>
<comment type="subcellular location">
    <subcellularLocation>
        <location evidence="1 12">Golgi apparatus</location>
        <location evidence="1 12">Golgi stack membrane</location>
        <topology evidence="1 12">Single-pass type II membrane protein</topology>
    </subcellularLocation>
</comment>
<organism evidence="15 16">
    <name type="scientific">Caenorhabditis auriculariae</name>
    <dbReference type="NCBI Taxonomy" id="2777116"/>
    <lineage>
        <taxon>Eukaryota</taxon>
        <taxon>Metazoa</taxon>
        <taxon>Ecdysozoa</taxon>
        <taxon>Nematoda</taxon>
        <taxon>Chromadorea</taxon>
        <taxon>Rhabditida</taxon>
        <taxon>Rhabditina</taxon>
        <taxon>Rhabditomorpha</taxon>
        <taxon>Rhabditoidea</taxon>
        <taxon>Rhabditidae</taxon>
        <taxon>Peloderinae</taxon>
        <taxon>Caenorhabditis</taxon>
    </lineage>
</organism>
<evidence type="ECO:0000256" key="11">
    <source>
        <dbReference type="ARBA" id="ARBA00023180"/>
    </source>
</evidence>
<gene>
    <name evidence="15" type="ORF">CAUJ_LOCUS14994</name>
</gene>